<organism evidence="1">
    <name type="scientific">Timema bartmani</name>
    <dbReference type="NCBI Taxonomy" id="61472"/>
    <lineage>
        <taxon>Eukaryota</taxon>
        <taxon>Metazoa</taxon>
        <taxon>Ecdysozoa</taxon>
        <taxon>Arthropoda</taxon>
        <taxon>Hexapoda</taxon>
        <taxon>Insecta</taxon>
        <taxon>Pterygota</taxon>
        <taxon>Neoptera</taxon>
        <taxon>Polyneoptera</taxon>
        <taxon>Phasmatodea</taxon>
        <taxon>Timematodea</taxon>
        <taxon>Timematoidea</taxon>
        <taxon>Timematidae</taxon>
        <taxon>Timema</taxon>
    </lineage>
</organism>
<proteinExistence type="predicted"/>
<reference evidence="1" key="1">
    <citation type="submission" date="2020-11" db="EMBL/GenBank/DDBJ databases">
        <authorList>
            <person name="Tran Van P."/>
        </authorList>
    </citation>
    <scope>NUCLEOTIDE SEQUENCE</scope>
</reference>
<evidence type="ECO:0000313" key="1">
    <source>
        <dbReference type="EMBL" id="CAD7442481.1"/>
    </source>
</evidence>
<dbReference type="AlphaFoldDB" id="A0A7R9EW67"/>
<dbReference type="EMBL" id="OD565736">
    <property type="protein sequence ID" value="CAD7442481.1"/>
    <property type="molecule type" value="Genomic_DNA"/>
</dbReference>
<protein>
    <submittedName>
        <fullName evidence="1">Uncharacterized protein</fullName>
    </submittedName>
</protein>
<name>A0A7R9EW67_9NEOP</name>
<sequence>MERMRLEKFDWLSKKLGCYMLSLLTFWLLLLLELAGCVTVSLKASRCPDHSSVRASDYTCCQVIRVSSRQLFFRERRGNSSLQHVEVLVLGEIGRVLTQRDKTELVRPRYPAPLGVPTHSGFNIPQIGESPSGYTYTRPTDSRFKWLHSVGMLESFDTGIARWQYIEGDVKQKHNQTTAHVGNALLERGVISTCASIEVERTVINTRLVRGEGRVWQSDKSVPGLRIEPRTFNTEARHLTPRPPGHLI</sequence>
<gene>
    <name evidence="1" type="ORF">TBIB3V08_LOCUS4910</name>
</gene>
<accession>A0A7R9EW67</accession>